<name>A0A2H3DJA8_ARMGA</name>
<evidence type="ECO:0000313" key="2">
    <source>
        <dbReference type="Proteomes" id="UP000217790"/>
    </source>
</evidence>
<dbReference type="Proteomes" id="UP000217790">
    <property type="component" value="Unassembled WGS sequence"/>
</dbReference>
<gene>
    <name evidence="1" type="ORF">ARMGADRAFT_1029977</name>
</gene>
<sequence>MLKGVLSTGPRFELLSELEDTEMRCSHGRILVCNPGTRNLLKYLPVKVQILPDRYYYPWRYTAVNLLSSVLYVTADNNVTVNQTGIPGAILHCTEHMIPRAGIDIVDLSLCVSLRKETKTAPSSLKVTVALMRSNCGVKSMLRYERMVNSTPFSPLMSINADPKSAVTHEILLRLRRMLYGDILDEISFKELESSWSVLFCLFLSELGVEATTVTDGVESLSNTNKASPEG</sequence>
<accession>A0A2H3DJA8</accession>
<dbReference type="AlphaFoldDB" id="A0A2H3DJA8"/>
<dbReference type="EMBL" id="KZ293655">
    <property type="protein sequence ID" value="PBK94160.1"/>
    <property type="molecule type" value="Genomic_DNA"/>
</dbReference>
<protein>
    <submittedName>
        <fullName evidence="1">Uncharacterized protein</fullName>
    </submittedName>
</protein>
<keyword evidence="2" id="KW-1185">Reference proteome</keyword>
<reference evidence="2" key="1">
    <citation type="journal article" date="2017" name="Nat. Ecol. Evol.">
        <title>Genome expansion and lineage-specific genetic innovations in the forest pathogenic fungi Armillaria.</title>
        <authorList>
            <person name="Sipos G."/>
            <person name="Prasanna A.N."/>
            <person name="Walter M.C."/>
            <person name="O'Connor E."/>
            <person name="Balint B."/>
            <person name="Krizsan K."/>
            <person name="Kiss B."/>
            <person name="Hess J."/>
            <person name="Varga T."/>
            <person name="Slot J."/>
            <person name="Riley R."/>
            <person name="Boka B."/>
            <person name="Rigling D."/>
            <person name="Barry K."/>
            <person name="Lee J."/>
            <person name="Mihaltcheva S."/>
            <person name="LaButti K."/>
            <person name="Lipzen A."/>
            <person name="Waldron R."/>
            <person name="Moloney N.M."/>
            <person name="Sperisen C."/>
            <person name="Kredics L."/>
            <person name="Vagvoelgyi C."/>
            <person name="Patrignani A."/>
            <person name="Fitzpatrick D."/>
            <person name="Nagy I."/>
            <person name="Doyle S."/>
            <person name="Anderson J.B."/>
            <person name="Grigoriev I.V."/>
            <person name="Gueldener U."/>
            <person name="Muensterkoetter M."/>
            <person name="Nagy L.G."/>
        </authorList>
    </citation>
    <scope>NUCLEOTIDE SEQUENCE [LARGE SCALE GENOMIC DNA]</scope>
    <source>
        <strain evidence="2">Ar21-2</strain>
    </source>
</reference>
<dbReference type="InParanoid" id="A0A2H3DJA8"/>
<proteinExistence type="predicted"/>
<evidence type="ECO:0000313" key="1">
    <source>
        <dbReference type="EMBL" id="PBK94160.1"/>
    </source>
</evidence>
<organism evidence="1 2">
    <name type="scientific">Armillaria gallica</name>
    <name type="common">Bulbous honey fungus</name>
    <name type="synonym">Armillaria bulbosa</name>
    <dbReference type="NCBI Taxonomy" id="47427"/>
    <lineage>
        <taxon>Eukaryota</taxon>
        <taxon>Fungi</taxon>
        <taxon>Dikarya</taxon>
        <taxon>Basidiomycota</taxon>
        <taxon>Agaricomycotina</taxon>
        <taxon>Agaricomycetes</taxon>
        <taxon>Agaricomycetidae</taxon>
        <taxon>Agaricales</taxon>
        <taxon>Marasmiineae</taxon>
        <taxon>Physalacriaceae</taxon>
        <taxon>Armillaria</taxon>
    </lineage>
</organism>